<name>A0A1B2JHV6_PICPA</name>
<dbReference type="GO" id="GO:0008157">
    <property type="term" value="F:protein phosphatase 1 binding"/>
    <property type="evidence" value="ECO:0007669"/>
    <property type="project" value="TreeGrafter"/>
</dbReference>
<keyword evidence="4" id="KW-1185">Reference proteome</keyword>
<feature type="compositionally biased region" description="Polar residues" evidence="1">
    <location>
        <begin position="1"/>
        <end position="28"/>
    </location>
</feature>
<proteinExistence type="predicted"/>
<dbReference type="AlphaFoldDB" id="A0A1B2JHV6"/>
<gene>
    <name evidence="3" type="primary">GIP2</name>
    <name evidence="3" type="ORF">ATY40_BA7504838</name>
</gene>
<feature type="region of interest" description="Disordered" evidence="1">
    <location>
        <begin position="392"/>
        <end position="433"/>
    </location>
</feature>
<feature type="compositionally biased region" description="Low complexity" evidence="1">
    <location>
        <begin position="557"/>
        <end position="578"/>
    </location>
</feature>
<dbReference type="PANTHER" id="PTHR12307">
    <property type="entry name" value="PROTEIN PHOSPHATASE 1 REGULATORY SUBUNIT"/>
    <property type="match status" value="1"/>
</dbReference>
<feature type="region of interest" description="Disordered" evidence="1">
    <location>
        <begin position="474"/>
        <end position="494"/>
    </location>
</feature>
<dbReference type="Proteomes" id="UP000094565">
    <property type="component" value="Chromosome 4"/>
</dbReference>
<dbReference type="GO" id="GO:2001069">
    <property type="term" value="F:glycogen binding"/>
    <property type="evidence" value="ECO:0007669"/>
    <property type="project" value="TreeGrafter"/>
</dbReference>
<organism evidence="3 4">
    <name type="scientific">Komagataella pastoris</name>
    <name type="common">Yeast</name>
    <name type="synonym">Pichia pastoris</name>
    <dbReference type="NCBI Taxonomy" id="4922"/>
    <lineage>
        <taxon>Eukaryota</taxon>
        <taxon>Fungi</taxon>
        <taxon>Dikarya</taxon>
        <taxon>Ascomycota</taxon>
        <taxon>Saccharomycotina</taxon>
        <taxon>Pichiomycetes</taxon>
        <taxon>Pichiales</taxon>
        <taxon>Pichiaceae</taxon>
        <taxon>Komagataella</taxon>
    </lineage>
</organism>
<dbReference type="InterPro" id="IPR005036">
    <property type="entry name" value="CBM21_dom"/>
</dbReference>
<dbReference type="InterPro" id="IPR038175">
    <property type="entry name" value="CBM21_dom_sf"/>
</dbReference>
<dbReference type="InterPro" id="IPR050782">
    <property type="entry name" value="PP1_regulatory_subunit_3"/>
</dbReference>
<evidence type="ECO:0000259" key="2">
    <source>
        <dbReference type="PROSITE" id="PS51159"/>
    </source>
</evidence>
<reference evidence="3 4" key="1">
    <citation type="submission" date="2016-02" db="EMBL/GenBank/DDBJ databases">
        <title>Comparative genomic and transcriptomic foundation for Pichia pastoris.</title>
        <authorList>
            <person name="Love K.R."/>
            <person name="Shah K.A."/>
            <person name="Whittaker C.A."/>
            <person name="Wu J."/>
            <person name="Bartlett M.C."/>
            <person name="Ma D."/>
            <person name="Leeson R.L."/>
            <person name="Priest M."/>
            <person name="Young S.K."/>
            <person name="Love J.C."/>
        </authorList>
    </citation>
    <scope>NUCLEOTIDE SEQUENCE [LARGE SCALE GENOMIC DNA]</scope>
    <source>
        <strain evidence="3 4">ATCC 28485</strain>
    </source>
</reference>
<dbReference type="PROSITE" id="PS51159">
    <property type="entry name" value="CBM21"/>
    <property type="match status" value="1"/>
</dbReference>
<feature type="compositionally biased region" description="Polar residues" evidence="1">
    <location>
        <begin position="474"/>
        <end position="485"/>
    </location>
</feature>
<dbReference type="GO" id="GO:0000164">
    <property type="term" value="C:protein phosphatase type 1 complex"/>
    <property type="evidence" value="ECO:0007669"/>
    <property type="project" value="TreeGrafter"/>
</dbReference>
<dbReference type="OrthoDB" id="1881at2759"/>
<feature type="compositionally biased region" description="Basic residues" evidence="1">
    <location>
        <begin position="30"/>
        <end position="40"/>
    </location>
</feature>
<feature type="region of interest" description="Disordered" evidence="1">
    <location>
        <begin position="1"/>
        <end position="115"/>
    </location>
</feature>
<feature type="region of interest" description="Disordered" evidence="1">
    <location>
        <begin position="522"/>
        <end position="583"/>
    </location>
</feature>
<sequence>MNQEVPDNPFQLPTSLSSESSDKNTSSAPPRRRLKIVSRRKSVDDSEPMSLSFLKKPARNNSVDQTHVNEQLVRQNTFQNRKPSQGSTDSSDDPNAGTQADNSSIHSSSPGYLSPLVRKRSGELVKSSLKLNHLPRPKSLPSTPTFKQVHFNFGNEMVDVRYFDEKERPTAVSATSSPSINKTYRYENFNGLFDQDTLNWKLNNNNLNGRGKAIFSAYYGESDSDDNDDEIDPDDESDSEDLKVFRKFYDLDLVNFPKFSYSDNVDKESSVFVERLFLSPDKRYLMGQIAVKNLSYEKTVAVKYTVDGWKTRDSVLAFYVPDLPRRLRKAGYDRFIFKVTVATLLRKSNFAIAHDGSIVTIELCVNYSTAGCEYWDNNSNRNYIVKFVKHPTQAKKVPKPPPDSKFRRSRNYVNNGSLEHATGAKSGKVTSPLNDENMSYDETFSLSSLPHTKSLASSPGTPRIEFKMNNTPNFNDLQSSSSSPAATREYPELDITSKLKDTNLNGLKRNIKNIPSFLIDPKASLLDPTSSPREIGNVTIGEGGFETTNSASDLNKAANADQSNDAASTAPAPHSTAPKGKEFDSESYKKLLESYCFFKSSTPVSSFLGEQINTPFKKDDL</sequence>
<feature type="compositionally biased region" description="Polar residues" evidence="1">
    <location>
        <begin position="96"/>
        <end position="111"/>
    </location>
</feature>
<protein>
    <submittedName>
        <fullName evidence="3">BA75_04838T0</fullName>
    </submittedName>
</protein>
<evidence type="ECO:0000313" key="3">
    <source>
        <dbReference type="EMBL" id="ANZ77630.1"/>
    </source>
</evidence>
<feature type="compositionally biased region" description="Polar residues" evidence="1">
    <location>
        <begin position="59"/>
        <end position="89"/>
    </location>
</feature>
<feature type="domain" description="CBM21" evidence="2">
    <location>
        <begin position="265"/>
        <end position="386"/>
    </location>
</feature>
<dbReference type="Pfam" id="PF03370">
    <property type="entry name" value="CBM_21"/>
    <property type="match status" value="1"/>
</dbReference>
<evidence type="ECO:0000313" key="4">
    <source>
        <dbReference type="Proteomes" id="UP000094565"/>
    </source>
</evidence>
<dbReference type="GO" id="GO:0005979">
    <property type="term" value="P:regulation of glycogen biosynthetic process"/>
    <property type="evidence" value="ECO:0007669"/>
    <property type="project" value="TreeGrafter"/>
</dbReference>
<dbReference type="PANTHER" id="PTHR12307:SF36">
    <property type="entry name" value="GLYCOGEN-BINDING SUBUNIT 76A"/>
    <property type="match status" value="1"/>
</dbReference>
<dbReference type="EMBL" id="CP014587">
    <property type="protein sequence ID" value="ANZ77630.1"/>
    <property type="molecule type" value="Genomic_DNA"/>
</dbReference>
<accession>A0A1B2JHV6</accession>
<evidence type="ECO:0000256" key="1">
    <source>
        <dbReference type="SAM" id="MobiDB-lite"/>
    </source>
</evidence>
<dbReference type="Gene3D" id="2.60.40.2440">
    <property type="entry name" value="Carbohydrate binding type-21 domain"/>
    <property type="match status" value="1"/>
</dbReference>